<keyword evidence="1" id="KW-0472">Membrane</keyword>
<comment type="caution">
    <text evidence="2">The sequence shown here is derived from an EMBL/GenBank/DDBJ whole genome shotgun (WGS) entry which is preliminary data.</text>
</comment>
<dbReference type="EMBL" id="JBHSBB010000016">
    <property type="protein sequence ID" value="MFC4034694.1"/>
    <property type="molecule type" value="Genomic_DNA"/>
</dbReference>
<keyword evidence="1" id="KW-1133">Transmembrane helix</keyword>
<sequence>MASTSQEVAEPTVYAYSLYLAAVTAVVLTVASLAIVIVKTLRKHPARVAAVMLAGGTLLASVPPVIGLIAPPPQHTGRPAGQSPPGPGLCGKAIGALARASAGPVRGRT</sequence>
<gene>
    <name evidence="2" type="ORF">ACFO3J_24960</name>
</gene>
<protein>
    <submittedName>
        <fullName evidence="2">Uncharacterized protein</fullName>
    </submittedName>
</protein>
<dbReference type="RefSeq" id="WP_386433345.1">
    <property type="nucleotide sequence ID" value="NZ_JBHSBB010000016.1"/>
</dbReference>
<keyword evidence="3" id="KW-1185">Reference proteome</keyword>
<name>A0ABV8HWV7_9ACTN</name>
<accession>A0ABV8HWV7</accession>
<feature type="transmembrane region" description="Helical" evidence="1">
    <location>
        <begin position="50"/>
        <end position="70"/>
    </location>
</feature>
<feature type="transmembrane region" description="Helical" evidence="1">
    <location>
        <begin position="16"/>
        <end position="38"/>
    </location>
</feature>
<proteinExistence type="predicted"/>
<reference evidence="3" key="1">
    <citation type="journal article" date="2019" name="Int. J. Syst. Evol. Microbiol.">
        <title>The Global Catalogue of Microorganisms (GCM) 10K type strain sequencing project: providing services to taxonomists for standard genome sequencing and annotation.</title>
        <authorList>
            <consortium name="The Broad Institute Genomics Platform"/>
            <consortium name="The Broad Institute Genome Sequencing Center for Infectious Disease"/>
            <person name="Wu L."/>
            <person name="Ma J."/>
        </authorList>
    </citation>
    <scope>NUCLEOTIDE SEQUENCE [LARGE SCALE GENOMIC DNA]</scope>
    <source>
        <strain evidence="3">CGMCC 4.7237</strain>
    </source>
</reference>
<evidence type="ECO:0000256" key="1">
    <source>
        <dbReference type="SAM" id="Phobius"/>
    </source>
</evidence>
<evidence type="ECO:0000313" key="2">
    <source>
        <dbReference type="EMBL" id="MFC4034694.1"/>
    </source>
</evidence>
<organism evidence="2 3">
    <name type="scientific">Streptomyces polygonati</name>
    <dbReference type="NCBI Taxonomy" id="1617087"/>
    <lineage>
        <taxon>Bacteria</taxon>
        <taxon>Bacillati</taxon>
        <taxon>Actinomycetota</taxon>
        <taxon>Actinomycetes</taxon>
        <taxon>Kitasatosporales</taxon>
        <taxon>Streptomycetaceae</taxon>
        <taxon>Streptomyces</taxon>
    </lineage>
</organism>
<dbReference type="Proteomes" id="UP001595765">
    <property type="component" value="Unassembled WGS sequence"/>
</dbReference>
<keyword evidence="1" id="KW-0812">Transmembrane</keyword>
<evidence type="ECO:0000313" key="3">
    <source>
        <dbReference type="Proteomes" id="UP001595765"/>
    </source>
</evidence>